<dbReference type="OrthoDB" id="4095869at2759"/>
<evidence type="ECO:0000256" key="2">
    <source>
        <dbReference type="SAM" id="MobiDB-lite"/>
    </source>
</evidence>
<evidence type="ECO:0000313" key="4">
    <source>
        <dbReference type="Proteomes" id="UP000000707"/>
    </source>
</evidence>
<organism evidence="4">
    <name type="scientific">Candida tenuis (strain ATCC 10573 / BCRC 21748 / CBS 615 / JCM 9827 / NBRC 10315 / NRRL Y-1498 / VKM Y-70)</name>
    <name type="common">Yeast</name>
    <name type="synonym">Yamadazyma tenuis</name>
    <dbReference type="NCBI Taxonomy" id="590646"/>
    <lineage>
        <taxon>Eukaryota</taxon>
        <taxon>Fungi</taxon>
        <taxon>Dikarya</taxon>
        <taxon>Ascomycota</taxon>
        <taxon>Saccharomycotina</taxon>
        <taxon>Pichiomycetes</taxon>
        <taxon>Debaryomycetaceae</taxon>
        <taxon>Yamadazyma</taxon>
    </lineage>
</organism>
<name>G3B5G7_CANTC</name>
<evidence type="ECO:0000313" key="3">
    <source>
        <dbReference type="EMBL" id="EGV63220.1"/>
    </source>
</evidence>
<dbReference type="AlphaFoldDB" id="G3B5G7"/>
<dbReference type="GeneID" id="18250346"/>
<dbReference type="RefSeq" id="XP_006687013.1">
    <property type="nucleotide sequence ID" value="XM_006686950.1"/>
</dbReference>
<accession>G3B5G7</accession>
<dbReference type="Proteomes" id="UP000000707">
    <property type="component" value="Unassembled WGS sequence"/>
</dbReference>
<proteinExistence type="predicted"/>
<gene>
    <name evidence="3" type="ORF">CANTEDRAFT_93989</name>
</gene>
<keyword evidence="4" id="KW-1185">Reference proteome</keyword>
<feature type="region of interest" description="Disordered" evidence="2">
    <location>
        <begin position="395"/>
        <end position="419"/>
    </location>
</feature>
<dbReference type="EMBL" id="GL996524">
    <property type="protein sequence ID" value="EGV63220.1"/>
    <property type="molecule type" value="Genomic_DNA"/>
</dbReference>
<feature type="coiled-coil region" evidence="1">
    <location>
        <begin position="220"/>
        <end position="254"/>
    </location>
</feature>
<dbReference type="KEGG" id="cten:18250346"/>
<dbReference type="HOGENOM" id="CLU_573784_0_0_1"/>
<reference evidence="3 4" key="1">
    <citation type="journal article" date="2011" name="Proc. Natl. Acad. Sci. U.S.A.">
        <title>Comparative genomics of xylose-fermenting fungi for enhanced biofuel production.</title>
        <authorList>
            <person name="Wohlbach D.J."/>
            <person name="Kuo A."/>
            <person name="Sato T.K."/>
            <person name="Potts K.M."/>
            <person name="Salamov A.A."/>
            <person name="LaButti K.M."/>
            <person name="Sun H."/>
            <person name="Clum A."/>
            <person name="Pangilinan J.L."/>
            <person name="Lindquist E.A."/>
            <person name="Lucas S."/>
            <person name="Lapidus A."/>
            <person name="Jin M."/>
            <person name="Gunawan C."/>
            <person name="Balan V."/>
            <person name="Dale B.E."/>
            <person name="Jeffries T.W."/>
            <person name="Zinkel R."/>
            <person name="Barry K.W."/>
            <person name="Grigoriev I.V."/>
            <person name="Gasch A.P."/>
        </authorList>
    </citation>
    <scope>NUCLEOTIDE SEQUENCE [LARGE SCALE GENOMIC DNA]</scope>
    <source>
        <strain evidence="4">ATCC 10573 / BCRC 21748 / CBS 615 / JCM 9827 / NBRC 10315 / NRRL Y-1498 / VKM Y-70</strain>
    </source>
</reference>
<dbReference type="eggNOG" id="ENOG502T4DI">
    <property type="taxonomic scope" value="Eukaryota"/>
</dbReference>
<feature type="region of interest" description="Disordered" evidence="2">
    <location>
        <begin position="307"/>
        <end position="376"/>
    </location>
</feature>
<sequence>MAGEEYNSNLDLAEVFNTIDEIFGTIETYQPPSSDHIYPELILQESQHGMKYHSSFQRHNRQFIQNAGETPLVRWRNSHIEQLQQQVVEQSFMGSKVSSQKGISKTFSRPASNALFSWSSDEAYIEARKSELLKRGRKISGAFLKSNDKDSEIEMPEVSSAPLTESLIDRVNLKIPEASMIKKLNSVIDTESNRFVHQRIQIIKTHHSKQISKKINERKRKDHEIHLQRLKLKEEQYEREMRAATEDKEKEKSTKFLGLFNFSHSDTTNVNVETKEPTSPNGTTDKNRITVDKNKQRFSFLPKTNIFGTTKTTNEDIEENTQESNVSSPQIHIASDDLDKAFQMPGTNKDSQDDDFDDFSEFTSSPPQATSNQLPEPVVKNHRFMTISEPKPLIDFGADAEGDSQSNFKGQNKDLLSLL</sequence>
<keyword evidence="1" id="KW-0175">Coiled coil</keyword>
<protein>
    <submittedName>
        <fullName evidence="3">Uncharacterized protein</fullName>
    </submittedName>
</protein>
<evidence type="ECO:0000256" key="1">
    <source>
        <dbReference type="SAM" id="Coils"/>
    </source>
</evidence>